<comment type="caution">
    <text evidence="1">The sequence shown here is derived from an EMBL/GenBank/DDBJ whole genome shotgun (WGS) entry which is preliminary data.</text>
</comment>
<dbReference type="Proteomes" id="UP001165667">
    <property type="component" value="Unassembled WGS sequence"/>
</dbReference>
<dbReference type="AlphaFoldDB" id="A0AA41Z2C0"/>
<evidence type="ECO:0000313" key="1">
    <source>
        <dbReference type="EMBL" id="MCW6511535.1"/>
    </source>
</evidence>
<protein>
    <submittedName>
        <fullName evidence="1">Uncharacterized protein</fullName>
    </submittedName>
</protein>
<accession>A0AA41Z2C0</accession>
<keyword evidence="2" id="KW-1185">Reference proteome</keyword>
<sequence>MNAKAAVAALIEYEDDVRSVPSELAALSALMRLAALSGDPLDAVELRGVDELLSLVACQARNAEKAFDCAFEALRDIR</sequence>
<organism evidence="1 2">
    <name type="scientific">Lichenifustis flavocetrariae</name>
    <dbReference type="NCBI Taxonomy" id="2949735"/>
    <lineage>
        <taxon>Bacteria</taxon>
        <taxon>Pseudomonadati</taxon>
        <taxon>Pseudomonadota</taxon>
        <taxon>Alphaproteobacteria</taxon>
        <taxon>Hyphomicrobiales</taxon>
        <taxon>Lichenihabitantaceae</taxon>
        <taxon>Lichenifustis</taxon>
    </lineage>
</organism>
<proteinExistence type="predicted"/>
<gene>
    <name evidence="1" type="ORF">M8523_26525</name>
</gene>
<evidence type="ECO:0000313" key="2">
    <source>
        <dbReference type="Proteomes" id="UP001165667"/>
    </source>
</evidence>
<dbReference type="RefSeq" id="WP_282587913.1">
    <property type="nucleotide sequence ID" value="NZ_JAMOIM010000028.1"/>
</dbReference>
<name>A0AA41Z2C0_9HYPH</name>
<dbReference type="EMBL" id="JAMOIM010000028">
    <property type="protein sequence ID" value="MCW6511535.1"/>
    <property type="molecule type" value="Genomic_DNA"/>
</dbReference>
<reference evidence="1" key="1">
    <citation type="submission" date="2022-05" db="EMBL/GenBank/DDBJ databases">
        <authorList>
            <person name="Pankratov T."/>
        </authorList>
    </citation>
    <scope>NUCLEOTIDE SEQUENCE</scope>
    <source>
        <strain evidence="1">BP6-180914</strain>
    </source>
</reference>